<comment type="caution">
    <text evidence="5">The sequence shown here is derived from an EMBL/GenBank/DDBJ whole genome shotgun (WGS) entry which is preliminary data.</text>
</comment>
<feature type="domain" description="HTH gntR-type" evidence="4">
    <location>
        <begin position="7"/>
        <end position="75"/>
    </location>
</feature>
<evidence type="ECO:0000256" key="2">
    <source>
        <dbReference type="ARBA" id="ARBA00023125"/>
    </source>
</evidence>
<evidence type="ECO:0000313" key="6">
    <source>
        <dbReference type="Proteomes" id="UP000006420"/>
    </source>
</evidence>
<dbReference type="GO" id="GO:0003700">
    <property type="term" value="F:DNA-binding transcription factor activity"/>
    <property type="evidence" value="ECO:0007669"/>
    <property type="project" value="InterPro"/>
</dbReference>
<protein>
    <recommendedName>
        <fullName evidence="4">HTH gntR-type domain-containing protein</fullName>
    </recommendedName>
</protein>
<name>F8WZ22_9BACT</name>
<dbReference type="SMART" id="SM00345">
    <property type="entry name" value="HTH_GNTR"/>
    <property type="match status" value="1"/>
</dbReference>
<evidence type="ECO:0000256" key="3">
    <source>
        <dbReference type="ARBA" id="ARBA00023163"/>
    </source>
</evidence>
<dbReference type="InterPro" id="IPR036388">
    <property type="entry name" value="WH-like_DNA-bd_sf"/>
</dbReference>
<dbReference type="STRING" id="742767.HMPREF9456_01223"/>
<gene>
    <name evidence="5" type="ORF">HMPREF9456_01223</name>
</gene>
<dbReference type="Proteomes" id="UP000006420">
    <property type="component" value="Unassembled WGS sequence"/>
</dbReference>
<evidence type="ECO:0000256" key="1">
    <source>
        <dbReference type="ARBA" id="ARBA00023015"/>
    </source>
</evidence>
<dbReference type="HOGENOM" id="CLU_017584_10_0_10"/>
<dbReference type="PANTHER" id="PTHR38445">
    <property type="entry name" value="HTH-TYPE TRANSCRIPTIONAL REPRESSOR YTRA"/>
    <property type="match status" value="1"/>
</dbReference>
<dbReference type="AlphaFoldDB" id="F8WZ22"/>
<dbReference type="PANTHER" id="PTHR38445:SF10">
    <property type="entry name" value="GNTR-FAMILY TRANSCRIPTIONAL REGULATOR"/>
    <property type="match status" value="1"/>
</dbReference>
<evidence type="ECO:0000313" key="5">
    <source>
        <dbReference type="EMBL" id="EGK04195.1"/>
    </source>
</evidence>
<dbReference type="Pfam" id="PF00392">
    <property type="entry name" value="GntR"/>
    <property type="match status" value="1"/>
</dbReference>
<dbReference type="eggNOG" id="COG1725">
    <property type="taxonomic scope" value="Bacteria"/>
</dbReference>
<dbReference type="GO" id="GO:0003677">
    <property type="term" value="F:DNA binding"/>
    <property type="evidence" value="ECO:0007669"/>
    <property type="project" value="UniProtKB-KW"/>
</dbReference>
<dbReference type="Gene3D" id="1.10.10.10">
    <property type="entry name" value="Winged helix-like DNA-binding domain superfamily/Winged helix DNA-binding domain"/>
    <property type="match status" value="1"/>
</dbReference>
<keyword evidence="2" id="KW-0238">DNA-binding</keyword>
<sequence length="122" mass="14558">MDFKANKPIYLQIVDFCFQHILTGEWREDERIPSVRELAMTLQVNPNTAMRAFEYMQSEEIIYSKRGMGYYVAENARGQISKLQKKEFFEEVLPETFRSMNLLDISIDDIVKQYEQFKKEVK</sequence>
<organism evidence="5 6">
    <name type="scientific">Dysgonomonas mossii DSM 22836</name>
    <dbReference type="NCBI Taxonomy" id="742767"/>
    <lineage>
        <taxon>Bacteria</taxon>
        <taxon>Pseudomonadati</taxon>
        <taxon>Bacteroidota</taxon>
        <taxon>Bacteroidia</taxon>
        <taxon>Bacteroidales</taxon>
        <taxon>Dysgonomonadaceae</taxon>
        <taxon>Dysgonomonas</taxon>
    </lineage>
</organism>
<accession>F8WZ22</accession>
<dbReference type="InterPro" id="IPR000524">
    <property type="entry name" value="Tscrpt_reg_HTH_GntR"/>
</dbReference>
<dbReference type="Gene3D" id="1.10.287.100">
    <property type="match status" value="1"/>
</dbReference>
<dbReference type="SUPFAM" id="SSF46785">
    <property type="entry name" value="Winged helix' DNA-binding domain"/>
    <property type="match status" value="1"/>
</dbReference>
<dbReference type="InterPro" id="IPR036390">
    <property type="entry name" value="WH_DNA-bd_sf"/>
</dbReference>
<proteinExistence type="predicted"/>
<evidence type="ECO:0000259" key="4">
    <source>
        <dbReference type="PROSITE" id="PS50949"/>
    </source>
</evidence>
<dbReference type="RefSeq" id="WP_006842594.1">
    <property type="nucleotide sequence ID" value="NZ_AQWJ01000002.1"/>
</dbReference>
<dbReference type="PROSITE" id="PS50949">
    <property type="entry name" value="HTH_GNTR"/>
    <property type="match status" value="1"/>
</dbReference>
<keyword evidence="1" id="KW-0805">Transcription regulation</keyword>
<dbReference type="CDD" id="cd07377">
    <property type="entry name" value="WHTH_GntR"/>
    <property type="match status" value="1"/>
</dbReference>
<keyword evidence="3" id="KW-0804">Transcription</keyword>
<reference evidence="5 6" key="1">
    <citation type="submission" date="2011-04" db="EMBL/GenBank/DDBJ databases">
        <title>The Genome Sequence of Dysgonomonas mossii DSM 22836.</title>
        <authorList>
            <consortium name="The Broad Institute Genome Sequencing Platform"/>
            <person name="Earl A."/>
            <person name="Ward D."/>
            <person name="Feldgarden M."/>
            <person name="Gevers D."/>
            <person name="Pudlo N."/>
            <person name="Martens E."/>
            <person name="Allen-Vercoe E."/>
            <person name="Young S.K."/>
            <person name="Zeng Q."/>
            <person name="Gargeya S."/>
            <person name="Fitzgerald M."/>
            <person name="Haas B."/>
            <person name="Abouelleil A."/>
            <person name="Alvarado L."/>
            <person name="Arachchi H.M."/>
            <person name="Berlin A."/>
            <person name="Brown A."/>
            <person name="Chapman S.B."/>
            <person name="Chen Z."/>
            <person name="Dunbar C."/>
            <person name="Freedman E."/>
            <person name="Gearin G."/>
            <person name="Gellesch M."/>
            <person name="Goldberg J."/>
            <person name="Griggs A."/>
            <person name="Gujja S."/>
            <person name="Heiman D."/>
            <person name="Howarth C."/>
            <person name="Larson L."/>
            <person name="Lui A."/>
            <person name="MacDonald P.J.P."/>
            <person name="Mehta T."/>
            <person name="Montmayeur A."/>
            <person name="Murphy C."/>
            <person name="Neiman D."/>
            <person name="Pearson M."/>
            <person name="Priest M."/>
            <person name="Roberts A."/>
            <person name="Saif S."/>
            <person name="Shea T."/>
            <person name="Shenoy N."/>
            <person name="Sisk P."/>
            <person name="Stolte C."/>
            <person name="Sykes S."/>
            <person name="Yandava C."/>
            <person name="Wortman J."/>
            <person name="Nusbaum C."/>
            <person name="Birren B."/>
        </authorList>
    </citation>
    <scope>NUCLEOTIDE SEQUENCE [LARGE SCALE GENOMIC DNA]</scope>
    <source>
        <strain evidence="5 6">DSM 22836</strain>
    </source>
</reference>
<dbReference type="OrthoDB" id="362473at2"/>
<dbReference type="EMBL" id="ADLW01000004">
    <property type="protein sequence ID" value="EGK04195.1"/>
    <property type="molecule type" value="Genomic_DNA"/>
</dbReference>
<keyword evidence="6" id="KW-1185">Reference proteome</keyword>
<dbReference type="GeneID" id="78081883"/>